<protein>
    <recommendedName>
        <fullName evidence="5">SF3 helicase domain-containing protein</fullName>
    </recommendedName>
</protein>
<dbReference type="GO" id="GO:0004386">
    <property type="term" value="F:helicase activity"/>
    <property type="evidence" value="ECO:0007669"/>
    <property type="project" value="InterPro"/>
</dbReference>
<dbReference type="InterPro" id="IPR006500">
    <property type="entry name" value="Helicase_put_C_phage/plasmid"/>
</dbReference>
<dbReference type="InterPro" id="IPR045455">
    <property type="entry name" value="NrS-1_pol-like_helicase"/>
</dbReference>
<sequence>MRTIIAPEPPKQKSKPQQKNKPTYNVDDVKAASRGRWAEIITTLAGIGDDYLNPGVHGPCPKCGGTDRWNFTNLDDEGGAICNQCGKFGDGLAVLMWALGIGFPDAVDRVGDYLKIPPSEKRSSKSSKKANGKSAIKKPELKPLPEEVVSLRHRIYSRLAELCGLSDDHRSQLRERGLTDDEIDRIGYFTADNSSCIEMKIHAEYKDEFEDISRHVPGVFPGRAIVIKSRDCLMIPARNADGNIIAIETKPDDPSKGKYKPYTSQYKDGGKIGEFYPTPGTIVHFALPAKVDIDSADTVRFTEGPLKADVAASLSGVRTIGVAGVGNWKHAIDAIESSGSQRLLLAFDADHATNKDVAKSIAESYEYFSGDGSPIQSVAIETWPADQGKGVDDALAAGAEPRVIEGEEAREFVSSLAVNGSVEIKIPINDPARLAEENLASYRAAGRDIRHWRERWYTYKGQFWEPKTETYIRARIRGFIENRFRQDCEESTERWEQDVDKGKYESDQAAAKARPKKLAVTGALVRNVTEAVQSICILPDHIDMGCLLPDKTARNLWAGSNGLLNLDKLAEKATQEVLPHTSSWFSSYCHDYEIDFQADCPNWIQFLDQVFWNRSTKLVDTESIDTLQRWFGYCLMDHIRLQKMLILDGVSRSGKGVIARVLKHMVGECFTASPKLKDFAGDFGLQPLLNKRLTVIGDAKLDRYRHDTESILETLLAVVGEDSIDVNVKRMDAATSTKLKTKFLLLCNGIPTLNDPAMAIVNRVVILKFNNSFAGKEDFELTKKLLNEMAGIFQWSLVGFCRVYDDHRLPQPESGREALENFKRAVSPIRGFVEECCHLRDMDDPNEPEYLVHRDDLYDSWIGYCHECGRDHPGTRAKFLQGLMSAYPFVSEVRPREEGERPRKLVNIELAQEGREKLDQKRDRDKIRTLGE</sequence>
<proteinExistence type="predicted"/>
<dbReference type="Gene3D" id="3.40.50.300">
    <property type="entry name" value="P-loop containing nucleotide triphosphate hydrolases"/>
    <property type="match status" value="1"/>
</dbReference>
<evidence type="ECO:0000313" key="7">
    <source>
        <dbReference type="Proteomes" id="UP000315471"/>
    </source>
</evidence>
<dbReference type="InterPro" id="IPR036977">
    <property type="entry name" value="DNA_primase_Znf_CHC2"/>
</dbReference>
<comment type="caution">
    <text evidence="6">The sequence shown here is derived from an EMBL/GenBank/DDBJ whole genome shotgun (WGS) entry which is preliminary data.</text>
</comment>
<dbReference type="GO" id="GO:0003677">
    <property type="term" value="F:DNA binding"/>
    <property type="evidence" value="ECO:0007669"/>
    <property type="project" value="InterPro"/>
</dbReference>
<dbReference type="GO" id="GO:0008270">
    <property type="term" value="F:zinc ion binding"/>
    <property type="evidence" value="ECO:0007669"/>
    <property type="project" value="InterPro"/>
</dbReference>
<dbReference type="PANTHER" id="PTHR35372:SF2">
    <property type="entry name" value="SF3 HELICASE DOMAIN-CONTAINING PROTEIN"/>
    <property type="match status" value="1"/>
</dbReference>
<dbReference type="PANTHER" id="PTHR35372">
    <property type="entry name" value="ATP BINDING PROTEIN-RELATED"/>
    <property type="match status" value="1"/>
</dbReference>
<evidence type="ECO:0000256" key="1">
    <source>
        <dbReference type="ARBA" id="ARBA00022741"/>
    </source>
</evidence>
<dbReference type="SUPFAM" id="SSF52540">
    <property type="entry name" value="P-loop containing nucleoside triphosphate hydrolases"/>
    <property type="match status" value="1"/>
</dbReference>
<dbReference type="InterPro" id="IPR013237">
    <property type="entry name" value="Phage_T7_Gp4_N"/>
</dbReference>
<evidence type="ECO:0000256" key="4">
    <source>
        <dbReference type="SAM" id="MobiDB-lite"/>
    </source>
</evidence>
<organism evidence="6 7">
    <name type="scientific">Novipirellula aureliae</name>
    <dbReference type="NCBI Taxonomy" id="2527966"/>
    <lineage>
        <taxon>Bacteria</taxon>
        <taxon>Pseudomonadati</taxon>
        <taxon>Planctomycetota</taxon>
        <taxon>Planctomycetia</taxon>
        <taxon>Pirellulales</taxon>
        <taxon>Pirellulaceae</taxon>
        <taxon>Novipirellula</taxon>
    </lineage>
</organism>
<evidence type="ECO:0000259" key="5">
    <source>
        <dbReference type="PROSITE" id="PS51206"/>
    </source>
</evidence>
<evidence type="ECO:0000313" key="6">
    <source>
        <dbReference type="EMBL" id="TWU39120.1"/>
    </source>
</evidence>
<dbReference type="SUPFAM" id="SSF57783">
    <property type="entry name" value="Zinc beta-ribbon"/>
    <property type="match status" value="1"/>
</dbReference>
<feature type="region of interest" description="Disordered" evidence="4">
    <location>
        <begin position="116"/>
        <end position="137"/>
    </location>
</feature>
<dbReference type="InterPro" id="IPR051620">
    <property type="entry name" value="ORF904-like_C"/>
</dbReference>
<evidence type="ECO:0000256" key="2">
    <source>
        <dbReference type="ARBA" id="ARBA00022801"/>
    </source>
</evidence>
<dbReference type="Proteomes" id="UP000315471">
    <property type="component" value="Unassembled WGS sequence"/>
</dbReference>
<dbReference type="Gene3D" id="3.90.580.10">
    <property type="entry name" value="Zinc finger, CHC2-type domain"/>
    <property type="match status" value="1"/>
</dbReference>
<keyword evidence="3" id="KW-0067">ATP-binding</keyword>
<dbReference type="RefSeq" id="WP_197171894.1">
    <property type="nucleotide sequence ID" value="NZ_SJPY01000006.1"/>
</dbReference>
<dbReference type="AlphaFoldDB" id="A0A5C6DQL3"/>
<dbReference type="InterPro" id="IPR014015">
    <property type="entry name" value="Helicase_SF3_DNA-vir"/>
</dbReference>
<dbReference type="SMART" id="SM00778">
    <property type="entry name" value="Prim_Zn_Ribbon"/>
    <property type="match status" value="1"/>
</dbReference>
<dbReference type="Pfam" id="PF12965">
    <property type="entry name" value="DUF3854"/>
    <property type="match status" value="1"/>
</dbReference>
<dbReference type="InterPro" id="IPR024385">
    <property type="entry name" value="DUF3854"/>
</dbReference>
<dbReference type="GO" id="GO:0016787">
    <property type="term" value="F:hydrolase activity"/>
    <property type="evidence" value="ECO:0007669"/>
    <property type="project" value="UniProtKB-KW"/>
</dbReference>
<feature type="domain" description="SF3 helicase" evidence="5">
    <location>
        <begin position="622"/>
        <end position="782"/>
    </location>
</feature>
<gene>
    <name evidence="6" type="ORF">Q31b_42030</name>
</gene>
<evidence type="ECO:0000256" key="3">
    <source>
        <dbReference type="ARBA" id="ARBA00022840"/>
    </source>
</evidence>
<dbReference type="NCBIfam" id="TIGR01613">
    <property type="entry name" value="primase_Cterm"/>
    <property type="match status" value="1"/>
</dbReference>
<keyword evidence="2" id="KW-0378">Hydrolase</keyword>
<feature type="region of interest" description="Disordered" evidence="4">
    <location>
        <begin position="1"/>
        <end position="23"/>
    </location>
</feature>
<keyword evidence="1" id="KW-0547">Nucleotide-binding</keyword>
<keyword evidence="7" id="KW-1185">Reference proteome</keyword>
<dbReference type="PROSITE" id="PS51206">
    <property type="entry name" value="SF3_HELICASE_1"/>
    <property type="match status" value="1"/>
</dbReference>
<dbReference type="Pfam" id="PF19263">
    <property type="entry name" value="DUF5906"/>
    <property type="match status" value="1"/>
</dbReference>
<dbReference type="GO" id="GO:0005524">
    <property type="term" value="F:ATP binding"/>
    <property type="evidence" value="ECO:0007669"/>
    <property type="project" value="UniProtKB-KW"/>
</dbReference>
<dbReference type="EMBL" id="SJPY01000006">
    <property type="protein sequence ID" value="TWU39120.1"/>
    <property type="molecule type" value="Genomic_DNA"/>
</dbReference>
<dbReference type="InterPro" id="IPR027417">
    <property type="entry name" value="P-loop_NTPase"/>
</dbReference>
<dbReference type="Pfam" id="PF08273">
    <property type="entry name" value="Zn_Ribbon_Prim"/>
    <property type="match status" value="1"/>
</dbReference>
<name>A0A5C6DQL3_9BACT</name>
<accession>A0A5C6DQL3</accession>
<dbReference type="GO" id="GO:0006260">
    <property type="term" value="P:DNA replication"/>
    <property type="evidence" value="ECO:0007669"/>
    <property type="project" value="InterPro"/>
</dbReference>
<reference evidence="6 7" key="1">
    <citation type="submission" date="2019-02" db="EMBL/GenBank/DDBJ databases">
        <title>Deep-cultivation of Planctomycetes and their phenomic and genomic characterization uncovers novel biology.</title>
        <authorList>
            <person name="Wiegand S."/>
            <person name="Jogler M."/>
            <person name="Boedeker C."/>
            <person name="Pinto D."/>
            <person name="Vollmers J."/>
            <person name="Rivas-Marin E."/>
            <person name="Kohn T."/>
            <person name="Peeters S.H."/>
            <person name="Heuer A."/>
            <person name="Rast P."/>
            <person name="Oberbeckmann S."/>
            <person name="Bunk B."/>
            <person name="Jeske O."/>
            <person name="Meyerdierks A."/>
            <person name="Storesund J.E."/>
            <person name="Kallscheuer N."/>
            <person name="Luecker S."/>
            <person name="Lage O.M."/>
            <person name="Pohl T."/>
            <person name="Merkel B.J."/>
            <person name="Hornburger P."/>
            <person name="Mueller R.-W."/>
            <person name="Bruemmer F."/>
            <person name="Labrenz M."/>
            <person name="Spormann A.M."/>
            <person name="Op Den Camp H."/>
            <person name="Overmann J."/>
            <person name="Amann R."/>
            <person name="Jetten M.S.M."/>
            <person name="Mascher T."/>
            <person name="Medema M.H."/>
            <person name="Devos D.P."/>
            <person name="Kaster A.-K."/>
            <person name="Ovreas L."/>
            <person name="Rohde M."/>
            <person name="Galperin M.Y."/>
            <person name="Jogler C."/>
        </authorList>
    </citation>
    <scope>NUCLEOTIDE SEQUENCE [LARGE SCALE GENOMIC DNA]</scope>
    <source>
        <strain evidence="6 7">Q31b</strain>
    </source>
</reference>